<feature type="transmembrane region" description="Helical" evidence="6">
    <location>
        <begin position="263"/>
        <end position="283"/>
    </location>
</feature>
<keyword evidence="4 6" id="KW-1133">Transmembrane helix</keyword>
<keyword evidence="2" id="KW-0813">Transport</keyword>
<feature type="domain" description="Major facilitator superfamily (MFS) profile" evidence="7">
    <location>
        <begin position="7"/>
        <end position="408"/>
    </location>
</feature>
<dbReference type="SUPFAM" id="SSF103473">
    <property type="entry name" value="MFS general substrate transporter"/>
    <property type="match status" value="1"/>
</dbReference>
<evidence type="ECO:0000256" key="1">
    <source>
        <dbReference type="ARBA" id="ARBA00004651"/>
    </source>
</evidence>
<protein>
    <submittedName>
        <fullName evidence="8">MFS transporter</fullName>
    </submittedName>
</protein>
<feature type="transmembrane region" description="Helical" evidence="6">
    <location>
        <begin position="295"/>
        <end position="312"/>
    </location>
</feature>
<dbReference type="FunCoup" id="A0A0J6ZS46">
    <property type="interactions" value="172"/>
</dbReference>
<accession>A0A0J6ZS46</accession>
<dbReference type="GO" id="GO:0005886">
    <property type="term" value="C:plasma membrane"/>
    <property type="evidence" value="ECO:0007669"/>
    <property type="project" value="UniProtKB-SubCell"/>
</dbReference>
<evidence type="ECO:0000259" key="7">
    <source>
        <dbReference type="PROSITE" id="PS50850"/>
    </source>
</evidence>
<evidence type="ECO:0000256" key="6">
    <source>
        <dbReference type="SAM" id="Phobius"/>
    </source>
</evidence>
<feature type="transmembrane region" description="Helical" evidence="6">
    <location>
        <begin position="318"/>
        <end position="341"/>
    </location>
</feature>
<evidence type="ECO:0000256" key="3">
    <source>
        <dbReference type="ARBA" id="ARBA00022692"/>
    </source>
</evidence>
<feature type="transmembrane region" description="Helical" evidence="6">
    <location>
        <begin position="229"/>
        <end position="251"/>
    </location>
</feature>
<dbReference type="PANTHER" id="PTHR11360">
    <property type="entry name" value="MONOCARBOXYLATE TRANSPORTER"/>
    <property type="match status" value="1"/>
</dbReference>
<feature type="transmembrane region" description="Helical" evidence="6">
    <location>
        <begin position="381"/>
        <end position="403"/>
    </location>
</feature>
<dbReference type="PROSITE" id="PS50850">
    <property type="entry name" value="MFS"/>
    <property type="match status" value="1"/>
</dbReference>
<dbReference type="STRING" id="39029.BSR42_06800"/>
<comment type="subcellular location">
    <subcellularLocation>
        <location evidence="1">Cell membrane</location>
        <topology evidence="1">Multi-pass membrane protein</topology>
    </subcellularLocation>
</comment>
<evidence type="ECO:0000313" key="9">
    <source>
        <dbReference type="Proteomes" id="UP000036503"/>
    </source>
</evidence>
<feature type="transmembrane region" description="Helical" evidence="6">
    <location>
        <begin position="101"/>
        <end position="120"/>
    </location>
</feature>
<feature type="transmembrane region" description="Helical" evidence="6">
    <location>
        <begin position="7"/>
        <end position="25"/>
    </location>
</feature>
<evidence type="ECO:0000256" key="2">
    <source>
        <dbReference type="ARBA" id="ARBA00022448"/>
    </source>
</evidence>
<dbReference type="InterPro" id="IPR011701">
    <property type="entry name" value="MFS"/>
</dbReference>
<dbReference type="EMBL" id="LEKT01000002">
    <property type="protein sequence ID" value="KMO87781.1"/>
    <property type="molecule type" value="Genomic_DNA"/>
</dbReference>
<dbReference type="RefSeq" id="WP_048513002.1">
    <property type="nucleotide sequence ID" value="NZ_FUXD01000009.1"/>
</dbReference>
<dbReference type="Gene3D" id="1.20.1250.20">
    <property type="entry name" value="MFS general substrate transporter like domains"/>
    <property type="match status" value="2"/>
</dbReference>
<keyword evidence="5 6" id="KW-0472">Membrane</keyword>
<dbReference type="OrthoDB" id="9793415at2"/>
<dbReference type="Proteomes" id="UP000036503">
    <property type="component" value="Unassembled WGS sequence"/>
</dbReference>
<dbReference type="GO" id="GO:0022857">
    <property type="term" value="F:transmembrane transporter activity"/>
    <property type="evidence" value="ECO:0007669"/>
    <property type="project" value="InterPro"/>
</dbReference>
<keyword evidence="3 6" id="KW-0812">Transmembrane</keyword>
<dbReference type="InterPro" id="IPR036259">
    <property type="entry name" value="MFS_trans_sf"/>
</dbReference>
<dbReference type="CDD" id="cd17353">
    <property type="entry name" value="MFS_OFA_like"/>
    <property type="match status" value="1"/>
</dbReference>
<name>A0A0J6ZS46_9FIRM</name>
<proteinExistence type="predicted"/>
<dbReference type="PATRIC" id="fig|1122219.3.peg.286"/>
<reference evidence="8 9" key="1">
    <citation type="submission" date="2015-06" db="EMBL/GenBank/DDBJ databases">
        <title>Draft genome sequence of beer spoilage bacterium Megasphaera cerevisiae type strain 20462.</title>
        <authorList>
            <person name="Kutumbaka K."/>
            <person name="Pasmowitz J."/>
            <person name="Mategko J."/>
            <person name="Reyes D."/>
            <person name="Friedrich A."/>
            <person name="Han S."/>
            <person name="Martens-Habbena W."/>
            <person name="Neal-McKinney J."/>
            <person name="Janagama H.K."/>
            <person name="Nadala C."/>
            <person name="Samadpour M."/>
        </authorList>
    </citation>
    <scope>NUCLEOTIDE SEQUENCE [LARGE SCALE GENOMIC DNA]</scope>
    <source>
        <strain evidence="8 9">DSM 20462</strain>
    </source>
</reference>
<feature type="transmembrane region" description="Helical" evidence="6">
    <location>
        <begin position="76"/>
        <end position="95"/>
    </location>
</feature>
<feature type="transmembrane region" description="Helical" evidence="6">
    <location>
        <begin position="132"/>
        <end position="150"/>
    </location>
</feature>
<gene>
    <name evidence="8" type="ORF">AB840_01260</name>
</gene>
<dbReference type="Pfam" id="PF07690">
    <property type="entry name" value="MFS_1"/>
    <property type="match status" value="1"/>
</dbReference>
<evidence type="ECO:0000256" key="5">
    <source>
        <dbReference type="ARBA" id="ARBA00023136"/>
    </source>
</evidence>
<evidence type="ECO:0000313" key="8">
    <source>
        <dbReference type="EMBL" id="KMO87781.1"/>
    </source>
</evidence>
<feature type="transmembrane region" description="Helical" evidence="6">
    <location>
        <begin position="353"/>
        <end position="375"/>
    </location>
</feature>
<organism evidence="8 9">
    <name type="scientific">Megasphaera cerevisiae DSM 20462</name>
    <dbReference type="NCBI Taxonomy" id="1122219"/>
    <lineage>
        <taxon>Bacteria</taxon>
        <taxon>Bacillati</taxon>
        <taxon>Bacillota</taxon>
        <taxon>Negativicutes</taxon>
        <taxon>Veillonellales</taxon>
        <taxon>Veillonellaceae</taxon>
        <taxon>Megasphaera</taxon>
    </lineage>
</organism>
<dbReference type="AlphaFoldDB" id="A0A0J6ZS46"/>
<keyword evidence="9" id="KW-1185">Reference proteome</keyword>
<dbReference type="PANTHER" id="PTHR11360:SF317">
    <property type="entry name" value="MAJOR FACILITATOR SUPERFAMILY (MFS) PROFILE DOMAIN-CONTAINING PROTEIN-RELATED"/>
    <property type="match status" value="1"/>
</dbReference>
<comment type="caution">
    <text evidence="8">The sequence shown here is derived from an EMBL/GenBank/DDBJ whole genome shotgun (WGS) entry which is preliminary data.</text>
</comment>
<sequence length="428" mass="46206">MKRNRWLIALAAMGIHICIGSVYAWSVLTRPIMEAMGFTLKETTWTFSLAILFLGLSAGVLGSVVQKAGPQKSGLISMLFFCAGMFGTAAAMYLHSLPLLYISYGVIGGIGLGIGYITPVSTLVKWFPDNRGFATGLAIMGFGFASMLAGPAMQLLTAYFGLVVNFLILGGVYMVIMTASSMYLAPPQVVEMPQQIDAALNTDGAHLRPIYADAMPQFSVKDAMKTWQLYTIWILFFTNITCGIALLAVASPMAQDIVHMSPMAAASMVGIIGFMNGAGRIAWATVSDYIGRSNTYILFFLIEALAFFKLTAETEAFSFQILVLLIITCYGGGFSCMPAYLSDLFGTRELGAIHGRILTAWGAAGVAGPLLLSWVKEGTNSYAGTLQFFSGCFVLALAGMIFLKYKTRHGITNSHNAWQPGQQLLKRD</sequence>
<evidence type="ECO:0000256" key="4">
    <source>
        <dbReference type="ARBA" id="ARBA00022989"/>
    </source>
</evidence>
<dbReference type="InParanoid" id="A0A0J6ZS46"/>
<feature type="transmembrane region" description="Helical" evidence="6">
    <location>
        <begin position="45"/>
        <end position="64"/>
    </location>
</feature>
<dbReference type="InterPro" id="IPR050327">
    <property type="entry name" value="Proton-linked_MCT"/>
</dbReference>
<feature type="transmembrane region" description="Helical" evidence="6">
    <location>
        <begin position="156"/>
        <end position="176"/>
    </location>
</feature>
<dbReference type="InterPro" id="IPR020846">
    <property type="entry name" value="MFS_dom"/>
</dbReference>